<keyword evidence="3" id="KW-0804">Transcription</keyword>
<gene>
    <name evidence="7" type="ORF">WICPIJ_008609</name>
</gene>
<proteinExistence type="predicted"/>
<keyword evidence="2" id="KW-0805">Transcription regulation</keyword>
<evidence type="ECO:0000313" key="8">
    <source>
        <dbReference type="Proteomes" id="UP000774326"/>
    </source>
</evidence>
<evidence type="ECO:0000313" key="7">
    <source>
        <dbReference type="EMBL" id="KAH3679508.1"/>
    </source>
</evidence>
<dbReference type="OrthoDB" id="690068at2759"/>
<feature type="region of interest" description="Disordered" evidence="5">
    <location>
        <begin position="390"/>
        <end position="459"/>
    </location>
</feature>
<feature type="region of interest" description="Disordered" evidence="5">
    <location>
        <begin position="278"/>
        <end position="308"/>
    </location>
</feature>
<dbReference type="InterPro" id="IPR036638">
    <property type="entry name" value="HLH_DNA-bd_sf"/>
</dbReference>
<protein>
    <recommendedName>
        <fullName evidence="6">BHLH domain-containing protein</fullName>
    </recommendedName>
</protein>
<feature type="compositionally biased region" description="Low complexity" evidence="5">
    <location>
        <begin position="395"/>
        <end position="423"/>
    </location>
</feature>
<feature type="compositionally biased region" description="Polar residues" evidence="5">
    <location>
        <begin position="7"/>
        <end position="21"/>
    </location>
</feature>
<comment type="caution">
    <text evidence="7">The sequence shown here is derived from an EMBL/GenBank/DDBJ whole genome shotgun (WGS) entry which is preliminary data.</text>
</comment>
<feature type="compositionally biased region" description="Basic and acidic residues" evidence="5">
    <location>
        <begin position="295"/>
        <end position="308"/>
    </location>
</feature>
<dbReference type="Pfam" id="PF00010">
    <property type="entry name" value="HLH"/>
    <property type="match status" value="1"/>
</dbReference>
<dbReference type="PROSITE" id="PS50888">
    <property type="entry name" value="BHLH"/>
    <property type="match status" value="1"/>
</dbReference>
<feature type="compositionally biased region" description="Low complexity" evidence="5">
    <location>
        <begin position="280"/>
        <end position="289"/>
    </location>
</feature>
<dbReference type="InterPro" id="IPR051732">
    <property type="entry name" value="USF"/>
</dbReference>
<feature type="region of interest" description="Disordered" evidence="5">
    <location>
        <begin position="122"/>
        <end position="247"/>
    </location>
</feature>
<dbReference type="PANTHER" id="PTHR46117:SF3">
    <property type="entry name" value="FI24210P1"/>
    <property type="match status" value="1"/>
</dbReference>
<dbReference type="CDD" id="cd11387">
    <property type="entry name" value="bHLHzip_USF_MITF"/>
    <property type="match status" value="1"/>
</dbReference>
<dbReference type="InterPro" id="IPR011598">
    <property type="entry name" value="bHLH_dom"/>
</dbReference>
<dbReference type="Proteomes" id="UP000774326">
    <property type="component" value="Unassembled WGS sequence"/>
</dbReference>
<feature type="compositionally biased region" description="Low complexity" evidence="5">
    <location>
        <begin position="221"/>
        <end position="234"/>
    </location>
</feature>
<reference evidence="7" key="1">
    <citation type="journal article" date="2021" name="Open Biol.">
        <title>Shared evolutionary footprints suggest mitochondrial oxidative damage underlies multiple complex I losses in fungi.</title>
        <authorList>
            <person name="Schikora-Tamarit M.A."/>
            <person name="Marcet-Houben M."/>
            <person name="Nosek J."/>
            <person name="Gabaldon T."/>
        </authorList>
    </citation>
    <scope>NUCLEOTIDE SEQUENCE</scope>
    <source>
        <strain evidence="7">CBS2887</strain>
    </source>
</reference>
<dbReference type="Gene3D" id="4.10.280.10">
    <property type="entry name" value="Helix-loop-helix DNA-binding domain"/>
    <property type="match status" value="1"/>
</dbReference>
<evidence type="ECO:0000259" key="6">
    <source>
        <dbReference type="PROSITE" id="PS50888"/>
    </source>
</evidence>
<evidence type="ECO:0000256" key="2">
    <source>
        <dbReference type="ARBA" id="ARBA00023015"/>
    </source>
</evidence>
<dbReference type="GO" id="GO:0046983">
    <property type="term" value="F:protein dimerization activity"/>
    <property type="evidence" value="ECO:0007669"/>
    <property type="project" value="InterPro"/>
</dbReference>
<sequence>MGDEFWSFNNDRNQGDSSNDAKANFDDFNFNISSTIPENELMDFASPQALTSENYRNNNNNDSNSNGGFNINSNNNITAHDLLNNDDFINSLTSSYHDNLTHFNPSSLTTAAVGSHMTPSQLLQSRGSVPNDHSGMNNGGYLDPNVSSFRNNSNSASPYNISTSISRNSFQPTRHSSMYEDSISSPQPTNNISDVLQSQYFSPQGANGTSQSGQFLKAGPSSFQQSQVGSFVSSRNPSLAHPIRENSITSPMGSFNEAMSPYSYNDSSFKSPMSYGMSPATAAASGGTSVPKSQLSKEEKLKRRREFHNQVERRRRDLIKEKIKELGLIVPPSLLSRDSEGKDSKASKSVIINKSVEYIVHLNKVMEAQEKRQEILVQKIRELEQLPDVNGTMDSSEQQQQQHQQQHQQQQQQHHNQHQSQSSTPNNITGSTNQQFDTFTPSDSFNSYMPNFNDTSTQNLTPSQSDNFMVNQNNDADLGFDIAEFLKEQGVQAVGVNNPVSGTPGQW</sequence>
<evidence type="ECO:0000256" key="4">
    <source>
        <dbReference type="ARBA" id="ARBA00023242"/>
    </source>
</evidence>
<evidence type="ECO:0000256" key="3">
    <source>
        <dbReference type="ARBA" id="ARBA00023163"/>
    </source>
</evidence>
<feature type="compositionally biased region" description="Polar residues" evidence="5">
    <location>
        <begin position="424"/>
        <end position="459"/>
    </location>
</feature>
<evidence type="ECO:0000256" key="1">
    <source>
        <dbReference type="ARBA" id="ARBA00004123"/>
    </source>
</evidence>
<feature type="domain" description="BHLH" evidence="6">
    <location>
        <begin position="303"/>
        <end position="362"/>
    </location>
</feature>
<comment type="subcellular location">
    <subcellularLocation>
        <location evidence="1">Nucleus</location>
    </subcellularLocation>
</comment>
<reference evidence="7" key="2">
    <citation type="submission" date="2021-01" db="EMBL/GenBank/DDBJ databases">
        <authorList>
            <person name="Schikora-Tamarit M.A."/>
        </authorList>
    </citation>
    <scope>NUCLEOTIDE SEQUENCE</scope>
    <source>
        <strain evidence="7">CBS2887</strain>
    </source>
</reference>
<organism evidence="7 8">
    <name type="scientific">Wickerhamomyces pijperi</name>
    <name type="common">Yeast</name>
    <name type="synonym">Pichia pijperi</name>
    <dbReference type="NCBI Taxonomy" id="599730"/>
    <lineage>
        <taxon>Eukaryota</taxon>
        <taxon>Fungi</taxon>
        <taxon>Dikarya</taxon>
        <taxon>Ascomycota</taxon>
        <taxon>Saccharomycotina</taxon>
        <taxon>Saccharomycetes</taxon>
        <taxon>Phaffomycetales</taxon>
        <taxon>Wickerhamomycetaceae</taxon>
        <taxon>Wickerhamomyces</taxon>
    </lineage>
</organism>
<feature type="compositionally biased region" description="Polar residues" evidence="5">
    <location>
        <begin position="182"/>
        <end position="214"/>
    </location>
</feature>
<name>A0A9P8PWB2_WICPI</name>
<dbReference type="PANTHER" id="PTHR46117">
    <property type="entry name" value="FI24210P1"/>
    <property type="match status" value="1"/>
</dbReference>
<feature type="region of interest" description="Disordered" evidence="5">
    <location>
        <begin position="1"/>
        <end position="22"/>
    </location>
</feature>
<dbReference type="EMBL" id="JAEUBG010004911">
    <property type="protein sequence ID" value="KAH3679508.1"/>
    <property type="molecule type" value="Genomic_DNA"/>
</dbReference>
<feature type="compositionally biased region" description="Polar residues" evidence="5">
    <location>
        <begin position="145"/>
        <end position="176"/>
    </location>
</feature>
<dbReference type="AlphaFoldDB" id="A0A9P8PWB2"/>
<keyword evidence="4" id="KW-0539">Nucleus</keyword>
<keyword evidence="8" id="KW-1185">Reference proteome</keyword>
<dbReference type="GO" id="GO:0005634">
    <property type="term" value="C:nucleus"/>
    <property type="evidence" value="ECO:0007669"/>
    <property type="project" value="UniProtKB-SubCell"/>
</dbReference>
<evidence type="ECO:0000256" key="5">
    <source>
        <dbReference type="SAM" id="MobiDB-lite"/>
    </source>
</evidence>
<dbReference type="GO" id="GO:0000978">
    <property type="term" value="F:RNA polymerase II cis-regulatory region sequence-specific DNA binding"/>
    <property type="evidence" value="ECO:0007669"/>
    <property type="project" value="TreeGrafter"/>
</dbReference>
<dbReference type="SMART" id="SM00353">
    <property type="entry name" value="HLH"/>
    <property type="match status" value="1"/>
</dbReference>
<dbReference type="GO" id="GO:0000981">
    <property type="term" value="F:DNA-binding transcription factor activity, RNA polymerase II-specific"/>
    <property type="evidence" value="ECO:0007669"/>
    <property type="project" value="TreeGrafter"/>
</dbReference>
<dbReference type="SUPFAM" id="SSF47459">
    <property type="entry name" value="HLH, helix-loop-helix DNA-binding domain"/>
    <property type="match status" value="1"/>
</dbReference>
<accession>A0A9P8PWB2</accession>